<organism evidence="4 5">
    <name type="scientific">Cordyceps militaris</name>
    <name type="common">Caterpillar fungus</name>
    <name type="synonym">Clavaria militaris</name>
    <dbReference type="NCBI Taxonomy" id="73501"/>
    <lineage>
        <taxon>Eukaryota</taxon>
        <taxon>Fungi</taxon>
        <taxon>Dikarya</taxon>
        <taxon>Ascomycota</taxon>
        <taxon>Pezizomycotina</taxon>
        <taxon>Sordariomycetes</taxon>
        <taxon>Hypocreomycetidae</taxon>
        <taxon>Hypocreales</taxon>
        <taxon>Cordycipitaceae</taxon>
        <taxon>Cordyceps</taxon>
    </lineage>
</organism>
<dbReference type="GO" id="GO:0000124">
    <property type="term" value="C:SAGA complex"/>
    <property type="evidence" value="ECO:0007669"/>
    <property type="project" value="InterPro"/>
</dbReference>
<feature type="compositionally biased region" description="Basic and acidic residues" evidence="1">
    <location>
        <begin position="533"/>
        <end position="557"/>
    </location>
</feature>
<dbReference type="VEuPathDB" id="FungiDB:CCM_05791"/>
<feature type="compositionally biased region" description="Basic and acidic residues" evidence="1">
    <location>
        <begin position="577"/>
        <end position="608"/>
    </location>
</feature>
<feature type="compositionally biased region" description="Acidic residues" evidence="1">
    <location>
        <begin position="684"/>
        <end position="700"/>
    </location>
</feature>
<dbReference type="Gene3D" id="6.10.140.1270">
    <property type="match status" value="1"/>
</dbReference>
<dbReference type="GO" id="GO:0016788">
    <property type="term" value="F:hydrolase activity, acting on ester bonds"/>
    <property type="evidence" value="ECO:0007669"/>
    <property type="project" value="InterPro"/>
</dbReference>
<dbReference type="Gene3D" id="3.40.50.1110">
    <property type="entry name" value="SGNH hydrolase"/>
    <property type="match status" value="1"/>
</dbReference>
<accession>A0A2H4S6H6</accession>
<dbReference type="InterPro" id="IPR013243">
    <property type="entry name" value="SCA7_dom"/>
</dbReference>
<feature type="region of interest" description="Disordered" evidence="1">
    <location>
        <begin position="667"/>
        <end position="703"/>
    </location>
</feature>
<dbReference type="Pfam" id="PF08313">
    <property type="entry name" value="SCA7"/>
    <property type="match status" value="1"/>
</dbReference>
<dbReference type="GO" id="GO:1904802">
    <property type="term" value="P:RITS complex assembly"/>
    <property type="evidence" value="ECO:0007669"/>
    <property type="project" value="TreeGrafter"/>
</dbReference>
<feature type="compositionally biased region" description="Basic and acidic residues" evidence="1">
    <location>
        <begin position="420"/>
        <end position="430"/>
    </location>
</feature>
<proteinExistence type="predicted"/>
<protein>
    <submittedName>
        <fullName evidence="4">SAGA-associated factor</fullName>
    </submittedName>
</protein>
<dbReference type="OrthoDB" id="21678at2759"/>
<feature type="domain" description="SCA7" evidence="3">
    <location>
        <begin position="610"/>
        <end position="676"/>
    </location>
</feature>
<dbReference type="CDD" id="cd01823">
    <property type="entry name" value="SEST_like"/>
    <property type="match status" value="1"/>
</dbReference>
<evidence type="ECO:0000256" key="1">
    <source>
        <dbReference type="SAM" id="MobiDB-lite"/>
    </source>
</evidence>
<dbReference type="VEuPathDB" id="FungiDB:A9K55_003168"/>
<evidence type="ECO:0000256" key="2">
    <source>
        <dbReference type="SAM" id="SignalP"/>
    </source>
</evidence>
<evidence type="ECO:0000259" key="3">
    <source>
        <dbReference type="PROSITE" id="PS51505"/>
    </source>
</evidence>
<reference evidence="4 5" key="1">
    <citation type="journal article" date="2017" name="BMC Genomics">
        <title>Chromosome level assembly and secondary metabolite potential of the parasitic fungus Cordyceps militaris.</title>
        <authorList>
            <person name="Kramer G.J."/>
            <person name="Nodwell J.R."/>
        </authorList>
    </citation>
    <scope>NUCLEOTIDE SEQUENCE [LARGE SCALE GENOMIC DNA]</scope>
    <source>
        <strain evidence="4 5">ATCC 34164</strain>
    </source>
</reference>
<feature type="compositionally biased region" description="Low complexity" evidence="1">
    <location>
        <begin position="463"/>
        <end position="473"/>
    </location>
</feature>
<dbReference type="EMBL" id="CP023322">
    <property type="protein sequence ID" value="ATY58723.1"/>
    <property type="molecule type" value="Genomic_DNA"/>
</dbReference>
<gene>
    <name evidence="4" type="ORF">A9K55_003168</name>
</gene>
<dbReference type="Proteomes" id="UP000323067">
    <property type="component" value="Chromosome iv"/>
</dbReference>
<dbReference type="GO" id="GO:0006357">
    <property type="term" value="P:regulation of transcription by RNA polymerase II"/>
    <property type="evidence" value="ECO:0007669"/>
    <property type="project" value="TreeGrafter"/>
</dbReference>
<sequence length="806" mass="88982">MKPQDLLPRLLLLLQSARALPALRLSWPWSPAPDDSTLARPLPAPNIPRHGQPVNGFDFPHRPGFPSTGFIALGDSYSAGIGTGINGSEVDCRLGSHAYPILIRNDMMSAQNDDHGNATTFQHLSCTGSTIQDVLAGGEHSQVDLFNTTASADFALLSIGGNDLGFFDIMNSCIFRFYSFYSGTCEAALERSDAQIAGPEFDQHLRLLIMEVLDRVHWEKRPWFTITITGYARFFNADTEECDNYSLGIWWRGPKLKQDLRRNMNRMVLNVNHRIEQAVHTINEAFTEPRVLFVNYDDAFEGHRFCEPGVVEPDYMRNETWFFLVGGEDNDGSTMPHEPFPPNSTLGDPQVLRGDEVAVQNSMWYVPTYYGKTFHPRTKGHMAIRDRVYQTWRETDILTVQPANVELITRSLTIIAGAKESAKSSKKDTKGGTIKLKKQAPKHNKPGNWRDGSVVEDEKKKIASSPSASIASPGPVVNQLDDNAREAFATGRPLEDSPDLQQCKHCKKSILKTATKAHIAACLKLKKEKAQRKKEAREARERAKEAAREEEARKAEDKDDEESDDDDDKKGGKRAGKKPEDSKGKKRKADGEPEKAPKAKKKKDEPKAKVPKPKGPVDVERQCGVILPNGQPCARSLTCKSHSMGAKRAVSGRSLPYDMLLAAYQKKNQAKQQKAALDANAPVPDEDEENQGPVDSDEESGAVMAALSSWKPKPLVPQPFFTPIKRQYQLARLHEQLQMATNGGRTNIFQVVGYGAQKLPEGHPGLEDGDAEGEDVGALSFPTSARSGSFAIPATPSRPASAVARG</sequence>
<dbReference type="PANTHER" id="PTHR47805:SF1">
    <property type="entry name" value="SAGA-ASSOCIATED FACTOR 73"/>
    <property type="match status" value="1"/>
</dbReference>
<dbReference type="VEuPathDB" id="FungiDB:CCM_05792"/>
<dbReference type="PANTHER" id="PTHR47805">
    <property type="entry name" value="SAGA-ASSOCIATED FACTOR 73"/>
    <property type="match status" value="1"/>
</dbReference>
<dbReference type="InterPro" id="IPR037804">
    <property type="entry name" value="SGF73"/>
</dbReference>
<feature type="region of interest" description="Disordered" evidence="1">
    <location>
        <begin position="757"/>
        <end position="806"/>
    </location>
</feature>
<feature type="compositionally biased region" description="Basic residues" evidence="1">
    <location>
        <begin position="435"/>
        <end position="445"/>
    </location>
</feature>
<dbReference type="GO" id="GO:0031048">
    <property type="term" value="P:regulatory ncRNA-mediated heterochromatin formation"/>
    <property type="evidence" value="ECO:0007669"/>
    <property type="project" value="TreeGrafter"/>
</dbReference>
<dbReference type="SUPFAM" id="SSF52266">
    <property type="entry name" value="SGNH hydrolase"/>
    <property type="match status" value="1"/>
</dbReference>
<feature type="signal peptide" evidence="2">
    <location>
        <begin position="1"/>
        <end position="19"/>
    </location>
</feature>
<feature type="region of interest" description="Disordered" evidence="1">
    <location>
        <begin position="419"/>
        <end position="478"/>
    </location>
</feature>
<feature type="compositionally biased region" description="Low complexity" evidence="1">
    <location>
        <begin position="667"/>
        <end position="681"/>
    </location>
</feature>
<feature type="compositionally biased region" description="Acidic residues" evidence="1">
    <location>
        <begin position="558"/>
        <end position="567"/>
    </location>
</feature>
<keyword evidence="2" id="KW-0732">Signal</keyword>
<dbReference type="AlphaFoldDB" id="A0A2H4S6H6"/>
<evidence type="ECO:0000313" key="5">
    <source>
        <dbReference type="Proteomes" id="UP000323067"/>
    </source>
</evidence>
<feature type="chain" id="PRO_5014110553" evidence="2">
    <location>
        <begin position="20"/>
        <end position="806"/>
    </location>
</feature>
<name>A0A2H4S6H6_CORMI</name>
<feature type="region of interest" description="Disordered" evidence="1">
    <location>
        <begin position="527"/>
        <end position="622"/>
    </location>
</feature>
<evidence type="ECO:0000313" key="4">
    <source>
        <dbReference type="EMBL" id="ATY58723.1"/>
    </source>
</evidence>
<dbReference type="InterPro" id="IPR036514">
    <property type="entry name" value="SGNH_hydro_sf"/>
</dbReference>
<dbReference type="PROSITE" id="PS51505">
    <property type="entry name" value="SCA7"/>
    <property type="match status" value="1"/>
</dbReference>
<dbReference type="InterPro" id="IPR037460">
    <property type="entry name" value="SEST-like"/>
</dbReference>